<keyword evidence="2" id="KW-0812">Transmembrane</keyword>
<reference evidence="4" key="1">
    <citation type="journal article" date="2006" name="PLoS Biol.">
        <title>Macronuclear genome sequence of the ciliate Tetrahymena thermophila, a model eukaryote.</title>
        <authorList>
            <person name="Eisen J.A."/>
            <person name="Coyne R.S."/>
            <person name="Wu M."/>
            <person name="Wu D."/>
            <person name="Thiagarajan M."/>
            <person name="Wortman J.R."/>
            <person name="Badger J.H."/>
            <person name="Ren Q."/>
            <person name="Amedeo P."/>
            <person name="Jones K.M."/>
            <person name="Tallon L.J."/>
            <person name="Delcher A.L."/>
            <person name="Salzberg S.L."/>
            <person name="Silva J.C."/>
            <person name="Haas B.J."/>
            <person name="Majoros W.H."/>
            <person name="Farzad M."/>
            <person name="Carlton J.M."/>
            <person name="Smith R.K. Jr."/>
            <person name="Garg J."/>
            <person name="Pearlman R.E."/>
            <person name="Karrer K.M."/>
            <person name="Sun L."/>
            <person name="Manning G."/>
            <person name="Elde N.C."/>
            <person name="Turkewitz A.P."/>
            <person name="Asai D.J."/>
            <person name="Wilkes D.E."/>
            <person name="Wang Y."/>
            <person name="Cai H."/>
            <person name="Collins K."/>
            <person name="Stewart B.A."/>
            <person name="Lee S.R."/>
            <person name="Wilamowska K."/>
            <person name="Weinberg Z."/>
            <person name="Ruzzo W.L."/>
            <person name="Wloga D."/>
            <person name="Gaertig J."/>
            <person name="Frankel J."/>
            <person name="Tsao C.-C."/>
            <person name="Gorovsky M.A."/>
            <person name="Keeling P.J."/>
            <person name="Waller R.F."/>
            <person name="Patron N.J."/>
            <person name="Cherry J.M."/>
            <person name="Stover N.A."/>
            <person name="Krieger C.J."/>
            <person name="del Toro C."/>
            <person name="Ryder H.F."/>
            <person name="Williamson S.C."/>
            <person name="Barbeau R.A."/>
            <person name="Hamilton E.P."/>
            <person name="Orias E."/>
        </authorList>
    </citation>
    <scope>NUCLEOTIDE SEQUENCE [LARGE SCALE GENOMIC DNA]</scope>
    <source>
        <strain evidence="4">SB210</strain>
    </source>
</reference>
<dbReference type="OrthoDB" id="302623at2759"/>
<dbReference type="Proteomes" id="UP000009168">
    <property type="component" value="Unassembled WGS sequence"/>
</dbReference>
<evidence type="ECO:0000313" key="3">
    <source>
        <dbReference type="EMBL" id="EAR96728.2"/>
    </source>
</evidence>
<keyword evidence="2" id="KW-0472">Membrane</keyword>
<keyword evidence="2" id="KW-1133">Transmembrane helix</keyword>
<protein>
    <submittedName>
        <fullName evidence="3">AMP-binding enzyme family protein</fullName>
    </submittedName>
</protein>
<feature type="compositionally biased region" description="Low complexity" evidence="1">
    <location>
        <begin position="427"/>
        <end position="442"/>
    </location>
</feature>
<feature type="region of interest" description="Disordered" evidence="1">
    <location>
        <begin position="419"/>
        <end position="448"/>
    </location>
</feature>
<organism evidence="3 4">
    <name type="scientific">Tetrahymena thermophila (strain SB210)</name>
    <dbReference type="NCBI Taxonomy" id="312017"/>
    <lineage>
        <taxon>Eukaryota</taxon>
        <taxon>Sar</taxon>
        <taxon>Alveolata</taxon>
        <taxon>Ciliophora</taxon>
        <taxon>Intramacronucleata</taxon>
        <taxon>Oligohymenophorea</taxon>
        <taxon>Hymenostomatida</taxon>
        <taxon>Tetrahymenina</taxon>
        <taxon>Tetrahymenidae</taxon>
        <taxon>Tetrahymena</taxon>
    </lineage>
</organism>
<gene>
    <name evidence="3" type="ORF">TTHERM_00758900</name>
</gene>
<name>Q23JL5_TETTS</name>
<feature type="transmembrane region" description="Helical" evidence="2">
    <location>
        <begin position="301"/>
        <end position="318"/>
    </location>
</feature>
<dbReference type="InParanoid" id="Q23JL5"/>
<accession>Q23JL5</accession>
<evidence type="ECO:0000256" key="1">
    <source>
        <dbReference type="SAM" id="MobiDB-lite"/>
    </source>
</evidence>
<dbReference type="FunCoup" id="Q23JL5">
    <property type="interactions" value="9"/>
</dbReference>
<dbReference type="RefSeq" id="XP_001016973.2">
    <property type="nucleotide sequence ID" value="XM_001016973.2"/>
</dbReference>
<evidence type="ECO:0000256" key="2">
    <source>
        <dbReference type="SAM" id="Phobius"/>
    </source>
</evidence>
<evidence type="ECO:0000313" key="4">
    <source>
        <dbReference type="Proteomes" id="UP000009168"/>
    </source>
</evidence>
<dbReference type="KEGG" id="tet:TTHERM_00758900"/>
<sequence>MLLSKLDFFSQPFLFNLDNNQLKKGTIQGAIVSFGIQLTVLVYFIYLTMLYLQNRIDPIFRSQSFITNDLIEIPLHEDVIVFRFQADLTQNLDSFEKQKNLTYIVPVALAGYQNGSNYETTYLNVTKCSSPALSNYYCLDYSNFPYKNLMINTNEQIFSYISLMFYSCLVTDDLKVTVPDNCANQTDIDNFVNGQFTQLHLGLYTQQYNTTSKSNKINYKTYQIFPQSNQYLINTQNIQNQVTKVRDGFIIQSEVEYSAPIQYVIENQTFPNQGNPYIQVDIQIDEVVQLTSIQYSTFPQILALVNSAFGLLMLLGIFCRKFANKSILQDFFCVFLQNMHQSLYEEVLKQNKLFEQKAICTQIETKADKLLIGQEINDKETARNINIPQFLTKSREFIEQSQQTQFNTKQSNCEDEILENEEEKKSPNNNDQLQDQSNSQQQENGKNKRASIENNLFIEGNNLANKVSIITQSNEMKNSNDSFQNINKAYSTNQLSIFSNRQSQTQEQKVLNETTKIAQSNGDILKINLQLIDNFILPQESKVGFNEQKAQNEQDLKKKKNFKALLEQHGINSTPKRNSNTIEYYIQKFKTIQDLNIFKKFTQINFGYRFTLQKLNCFKKQTPEQDQKNLSIQQKKFIEQQVLKSMNILELLKDVIFIKKSIMMLMTKEQLAAMKLVGYSENYIQDHYLKKEESKQLRKETYFEKQLDIFDSTDLSCQYIKKFIQKCNNSKALNQVDKRILSSINKNQTNLY</sequence>
<dbReference type="EMBL" id="GG662685">
    <property type="protein sequence ID" value="EAR96728.2"/>
    <property type="molecule type" value="Genomic_DNA"/>
</dbReference>
<dbReference type="HOGENOM" id="CLU_013044_1_1_1"/>
<dbReference type="GeneID" id="7827459"/>
<dbReference type="AlphaFoldDB" id="Q23JL5"/>
<keyword evidence="4" id="KW-1185">Reference proteome</keyword>
<proteinExistence type="predicted"/>
<feature type="transmembrane region" description="Helical" evidence="2">
    <location>
        <begin position="27"/>
        <end position="52"/>
    </location>
</feature>